<dbReference type="InterPro" id="IPR052591">
    <property type="entry name" value="CML21-like"/>
</dbReference>
<dbReference type="PROSITE" id="PS50222">
    <property type="entry name" value="EF_HAND_2"/>
    <property type="match status" value="3"/>
</dbReference>
<evidence type="ECO:0000313" key="3">
    <source>
        <dbReference type="EMBL" id="KAJ6825104.1"/>
    </source>
</evidence>
<dbReference type="AlphaFoldDB" id="A0AAX6G8T9"/>
<dbReference type="Pfam" id="PF13499">
    <property type="entry name" value="EF-hand_7"/>
    <property type="match status" value="2"/>
</dbReference>
<dbReference type="CDD" id="cd00051">
    <property type="entry name" value="EFh"/>
    <property type="match status" value="1"/>
</dbReference>
<organism evidence="3 4">
    <name type="scientific">Iris pallida</name>
    <name type="common">Sweet iris</name>
    <dbReference type="NCBI Taxonomy" id="29817"/>
    <lineage>
        <taxon>Eukaryota</taxon>
        <taxon>Viridiplantae</taxon>
        <taxon>Streptophyta</taxon>
        <taxon>Embryophyta</taxon>
        <taxon>Tracheophyta</taxon>
        <taxon>Spermatophyta</taxon>
        <taxon>Magnoliopsida</taxon>
        <taxon>Liliopsida</taxon>
        <taxon>Asparagales</taxon>
        <taxon>Iridaceae</taxon>
        <taxon>Iridoideae</taxon>
        <taxon>Irideae</taxon>
        <taxon>Iris</taxon>
    </lineage>
</organism>
<dbReference type="GO" id="GO:0005509">
    <property type="term" value="F:calcium ion binding"/>
    <property type="evidence" value="ECO:0007669"/>
    <property type="project" value="InterPro"/>
</dbReference>
<gene>
    <name evidence="3" type="ORF">M6B38_378565</name>
</gene>
<dbReference type="InterPro" id="IPR018247">
    <property type="entry name" value="EF_Hand_1_Ca_BS"/>
</dbReference>
<accession>A0AAX6G8T9</accession>
<protein>
    <submittedName>
        <fullName evidence="3">Calcium-binding protein CML22</fullName>
    </submittedName>
</protein>
<sequence length="252" mass="29008">MKGHQSGSFRPCPAMKSFFSEKVGCGVFSCNSQDKYSRITHEIEKKLIKAIRKRAASQKSFKSINSIILRFPRFKEELKNIKDIFDQYDEDSNGTINHEELRNCLSDLHIHLPEEEVDALYEYCDIDGKEGIQYNEFIVLLCIFHLLMEPASASQDISRIGSVKLEATFDTLAEAFAFLDKNGDGKLRRKEVILALNEGSPREKSPTHITTKLFKEMDWNKDGKVNFKEFLFALTKWIGFDNDDDDDDEKES</sequence>
<keyword evidence="1" id="KW-0106">Calcium</keyword>
<comment type="caution">
    <text evidence="3">The sequence shown here is derived from an EMBL/GenBank/DDBJ whole genome shotgun (WGS) entry which is preliminary data.</text>
</comment>
<evidence type="ECO:0000313" key="4">
    <source>
        <dbReference type="Proteomes" id="UP001140949"/>
    </source>
</evidence>
<evidence type="ECO:0000256" key="1">
    <source>
        <dbReference type="ARBA" id="ARBA00022837"/>
    </source>
</evidence>
<proteinExistence type="predicted"/>
<dbReference type="Gene3D" id="1.10.238.10">
    <property type="entry name" value="EF-hand"/>
    <property type="match status" value="2"/>
</dbReference>
<dbReference type="InterPro" id="IPR002048">
    <property type="entry name" value="EF_hand_dom"/>
</dbReference>
<dbReference type="SMART" id="SM00054">
    <property type="entry name" value="EFh"/>
    <property type="match status" value="3"/>
</dbReference>
<feature type="domain" description="EF-hand" evidence="2">
    <location>
        <begin position="205"/>
        <end position="240"/>
    </location>
</feature>
<dbReference type="PANTHER" id="PTHR23064">
    <property type="entry name" value="TROPONIN"/>
    <property type="match status" value="1"/>
</dbReference>
<feature type="domain" description="EF-hand" evidence="2">
    <location>
        <begin position="167"/>
        <end position="202"/>
    </location>
</feature>
<dbReference type="InterPro" id="IPR011992">
    <property type="entry name" value="EF-hand-dom_pair"/>
</dbReference>
<reference evidence="3" key="1">
    <citation type="journal article" date="2023" name="GigaByte">
        <title>Genome assembly of the bearded iris, Iris pallida Lam.</title>
        <authorList>
            <person name="Bruccoleri R.E."/>
            <person name="Oakeley E.J."/>
            <person name="Faust A.M.E."/>
            <person name="Altorfer M."/>
            <person name="Dessus-Babus S."/>
            <person name="Burckhardt D."/>
            <person name="Oertli M."/>
            <person name="Naumann U."/>
            <person name="Petersen F."/>
            <person name="Wong J."/>
        </authorList>
    </citation>
    <scope>NUCLEOTIDE SEQUENCE</scope>
    <source>
        <strain evidence="3">GSM-AAB239-AS_SAM_17_03QT</strain>
    </source>
</reference>
<feature type="domain" description="EF-hand" evidence="2">
    <location>
        <begin position="76"/>
        <end position="111"/>
    </location>
</feature>
<dbReference type="Proteomes" id="UP001140949">
    <property type="component" value="Unassembled WGS sequence"/>
</dbReference>
<dbReference type="PROSITE" id="PS00018">
    <property type="entry name" value="EF_HAND_1"/>
    <property type="match status" value="1"/>
</dbReference>
<name>A0AAX6G8T9_IRIPA</name>
<evidence type="ECO:0000259" key="2">
    <source>
        <dbReference type="PROSITE" id="PS50222"/>
    </source>
</evidence>
<dbReference type="EMBL" id="JANAVB010021796">
    <property type="protein sequence ID" value="KAJ6825104.1"/>
    <property type="molecule type" value="Genomic_DNA"/>
</dbReference>
<dbReference type="SUPFAM" id="SSF47473">
    <property type="entry name" value="EF-hand"/>
    <property type="match status" value="1"/>
</dbReference>
<reference evidence="3" key="2">
    <citation type="submission" date="2023-04" db="EMBL/GenBank/DDBJ databases">
        <authorList>
            <person name="Bruccoleri R.E."/>
            <person name="Oakeley E.J."/>
            <person name="Faust A.-M."/>
            <person name="Dessus-Babus S."/>
            <person name="Altorfer M."/>
            <person name="Burckhardt D."/>
            <person name="Oertli M."/>
            <person name="Naumann U."/>
            <person name="Petersen F."/>
            <person name="Wong J."/>
        </authorList>
    </citation>
    <scope>NUCLEOTIDE SEQUENCE</scope>
    <source>
        <strain evidence="3">GSM-AAB239-AS_SAM_17_03QT</strain>
        <tissue evidence="3">Leaf</tissue>
    </source>
</reference>
<keyword evidence="4" id="KW-1185">Reference proteome</keyword>